<evidence type="ECO:0000313" key="2">
    <source>
        <dbReference type="Proteomes" id="UP000034588"/>
    </source>
</evidence>
<dbReference type="EMBL" id="LCQD01000003">
    <property type="protein sequence ID" value="KKW13185.1"/>
    <property type="molecule type" value="Genomic_DNA"/>
</dbReference>
<dbReference type="AlphaFoldDB" id="A0A0G1W3P7"/>
<proteinExistence type="predicted"/>
<reference evidence="1 2" key="1">
    <citation type="journal article" date="2015" name="Nature">
        <title>rRNA introns, odd ribosomes, and small enigmatic genomes across a large radiation of phyla.</title>
        <authorList>
            <person name="Brown C.T."/>
            <person name="Hug L.A."/>
            <person name="Thomas B.C."/>
            <person name="Sharon I."/>
            <person name="Castelle C.J."/>
            <person name="Singh A."/>
            <person name="Wilkins M.J."/>
            <person name="Williams K.H."/>
            <person name="Banfield J.F."/>
        </authorList>
    </citation>
    <scope>NUCLEOTIDE SEQUENCE [LARGE SCALE GENOMIC DNA]</scope>
</reference>
<dbReference type="Proteomes" id="UP000034588">
    <property type="component" value="Unassembled WGS sequence"/>
</dbReference>
<organism evidence="1 2">
    <name type="scientific">Candidatus Gottesmanbacteria bacterium GW2011_GWB1_49_7</name>
    <dbReference type="NCBI Taxonomy" id="1618448"/>
    <lineage>
        <taxon>Bacteria</taxon>
        <taxon>Candidatus Gottesmaniibacteriota</taxon>
    </lineage>
</organism>
<accession>A0A0G1W3P7</accession>
<protein>
    <submittedName>
        <fullName evidence="1">Uncharacterized protein</fullName>
    </submittedName>
</protein>
<gene>
    <name evidence="1" type="ORF">UY48_C0003G0007</name>
</gene>
<sequence>MIGTAAGEGCELFTLAAALFVILLSAKAPAFRHGGEEDEGSIQP</sequence>
<name>A0A0G1W3P7_9BACT</name>
<comment type="caution">
    <text evidence="1">The sequence shown here is derived from an EMBL/GenBank/DDBJ whole genome shotgun (WGS) entry which is preliminary data.</text>
</comment>
<evidence type="ECO:0000313" key="1">
    <source>
        <dbReference type="EMBL" id="KKW13185.1"/>
    </source>
</evidence>